<evidence type="ECO:0000313" key="1">
    <source>
        <dbReference type="EMBL" id="MCW4473007.1"/>
    </source>
</evidence>
<proteinExistence type="predicted"/>
<name>A0ABT3JWZ8_9XANT</name>
<reference evidence="1 2" key="1">
    <citation type="submission" date="2022-10" db="EMBL/GenBank/DDBJ databases">
        <title>Xanthomonas sp. H13-6.</title>
        <authorList>
            <person name="Liu X."/>
            <person name="Deng Z."/>
            <person name="Jiang Y."/>
            <person name="Yu T."/>
            <person name="Ai J."/>
        </authorList>
    </citation>
    <scope>NUCLEOTIDE SEQUENCE [LARGE SCALE GENOMIC DNA]</scope>
    <source>
        <strain evidence="1 2">H13-6</strain>
    </source>
</reference>
<gene>
    <name evidence="1" type="ORF">OK345_10880</name>
</gene>
<organism evidence="1 2">
    <name type="scientific">Xanthomonas chitinilytica</name>
    <dbReference type="NCBI Taxonomy" id="2989819"/>
    <lineage>
        <taxon>Bacteria</taxon>
        <taxon>Pseudomonadati</taxon>
        <taxon>Pseudomonadota</taxon>
        <taxon>Gammaproteobacteria</taxon>
        <taxon>Lysobacterales</taxon>
        <taxon>Lysobacteraceae</taxon>
        <taxon>Xanthomonas</taxon>
    </lineage>
</organism>
<dbReference type="EMBL" id="JAPCHY010000008">
    <property type="protein sequence ID" value="MCW4473007.1"/>
    <property type="molecule type" value="Genomic_DNA"/>
</dbReference>
<sequence length="106" mass="11966">MKSPPLRTPDGRYLIVRGRLWRAANPHLPEAQRETWVKRLMAARREMGAARKAGDRDRLAQAGAAVEAAKIALGERGPVWWSDGAPDYNRHLAKNTPYAAWYSSRE</sequence>
<dbReference type="Proteomes" id="UP001209922">
    <property type="component" value="Unassembled WGS sequence"/>
</dbReference>
<protein>
    <submittedName>
        <fullName evidence="1">Uncharacterized protein</fullName>
    </submittedName>
</protein>
<keyword evidence="2" id="KW-1185">Reference proteome</keyword>
<comment type="caution">
    <text evidence="1">The sequence shown here is derived from an EMBL/GenBank/DDBJ whole genome shotgun (WGS) entry which is preliminary data.</text>
</comment>
<evidence type="ECO:0000313" key="2">
    <source>
        <dbReference type="Proteomes" id="UP001209922"/>
    </source>
</evidence>
<accession>A0ABT3JWZ8</accession>